<reference evidence="6" key="1">
    <citation type="submission" date="2008-01" db="EMBL/GenBank/DDBJ databases">
        <title>Complete sequence of Thermoanaerobacter pseudethanolicus 39E.</title>
        <authorList>
            <person name="Copeland A."/>
            <person name="Lucas S."/>
            <person name="Lapidus A."/>
            <person name="Barry K."/>
            <person name="Glavina del Rio T."/>
            <person name="Dalin E."/>
            <person name="Tice H."/>
            <person name="Pitluck S."/>
            <person name="Bruce D."/>
            <person name="Goodwin L."/>
            <person name="Saunders E."/>
            <person name="Brettin T."/>
            <person name="Detter J.C."/>
            <person name="Han C."/>
            <person name="Schmutz J."/>
            <person name="Larimer F."/>
            <person name="Land M."/>
            <person name="Hauser L."/>
            <person name="Kyrpides N."/>
            <person name="Lykidis A."/>
            <person name="Hemme C."/>
            <person name="Fields M.W."/>
            <person name="He Z."/>
            <person name="Zhou J."/>
            <person name="Richardson P."/>
        </authorList>
    </citation>
    <scope>NUCLEOTIDE SEQUENCE [LARGE SCALE GENOMIC DNA]</scope>
    <source>
        <strain evidence="6">ATCC 33223 / DSM 2355 / 39E</strain>
    </source>
</reference>
<keyword evidence="2" id="KW-0226">DNA condensation</keyword>
<dbReference type="GO" id="GO:0010467">
    <property type="term" value="P:gene expression"/>
    <property type="evidence" value="ECO:0007669"/>
    <property type="project" value="UniProtKB-ARBA"/>
</dbReference>
<dbReference type="GO" id="GO:0003677">
    <property type="term" value="F:DNA binding"/>
    <property type="evidence" value="ECO:0007669"/>
    <property type="project" value="UniProtKB-KW"/>
</dbReference>
<dbReference type="Gene3D" id="4.10.520.10">
    <property type="entry name" value="IHF-like DNA-binding proteins"/>
    <property type="match status" value="1"/>
</dbReference>
<dbReference type="Proteomes" id="UP000002156">
    <property type="component" value="Chromosome"/>
</dbReference>
<dbReference type="RefSeq" id="WP_003868282.1">
    <property type="nucleotide sequence ID" value="NC_010321.1"/>
</dbReference>
<dbReference type="InterPro" id="IPR020816">
    <property type="entry name" value="Histone-like_DNA-bd_CS"/>
</dbReference>
<dbReference type="SMART" id="SM00411">
    <property type="entry name" value="BHL"/>
    <property type="match status" value="1"/>
</dbReference>
<dbReference type="STRING" id="340099.Teth39_0249"/>
<dbReference type="InterPro" id="IPR010992">
    <property type="entry name" value="IHF-like_DNA-bd_dom_sf"/>
</dbReference>
<evidence type="ECO:0000256" key="2">
    <source>
        <dbReference type="ARBA" id="ARBA00023067"/>
    </source>
</evidence>
<proteinExistence type="inferred from homology"/>
<dbReference type="GO" id="GO:0030527">
    <property type="term" value="F:structural constituent of chromatin"/>
    <property type="evidence" value="ECO:0007669"/>
    <property type="project" value="InterPro"/>
</dbReference>
<dbReference type="GO" id="GO:0005829">
    <property type="term" value="C:cytosol"/>
    <property type="evidence" value="ECO:0007669"/>
    <property type="project" value="UniProtKB-ARBA"/>
</dbReference>
<sequence length="91" mass="9984">MNKADLVAKIAEKSELTKKDAEKALNAFIEAVEEALKNGDKVQLVGFGTFEVRERAERKGRNPQTKEEITIPASKAPIFKAGKALKDLVNS</sequence>
<evidence type="ECO:0000256" key="3">
    <source>
        <dbReference type="ARBA" id="ARBA00023125"/>
    </source>
</evidence>
<dbReference type="HOGENOM" id="CLU_105066_3_1_9"/>
<dbReference type="GO" id="GO:0006270">
    <property type="term" value="P:DNA replication initiation"/>
    <property type="evidence" value="ECO:0007669"/>
    <property type="project" value="UniProtKB-ARBA"/>
</dbReference>
<evidence type="ECO:0000313" key="5">
    <source>
        <dbReference type="EMBL" id="ABY93918.1"/>
    </source>
</evidence>
<dbReference type="GO" id="GO:1990103">
    <property type="term" value="C:DnaA-HU complex"/>
    <property type="evidence" value="ECO:0007669"/>
    <property type="project" value="UniProtKB-ARBA"/>
</dbReference>
<dbReference type="GO" id="GO:0030261">
    <property type="term" value="P:chromosome condensation"/>
    <property type="evidence" value="ECO:0007669"/>
    <property type="project" value="UniProtKB-KW"/>
</dbReference>
<evidence type="ECO:0000256" key="4">
    <source>
        <dbReference type="RuleBase" id="RU003939"/>
    </source>
</evidence>
<dbReference type="PANTHER" id="PTHR33175:SF3">
    <property type="entry name" value="DNA-BINDING PROTEIN HU-BETA"/>
    <property type="match status" value="1"/>
</dbReference>
<dbReference type="PANTHER" id="PTHR33175">
    <property type="entry name" value="DNA-BINDING PROTEIN HU"/>
    <property type="match status" value="1"/>
</dbReference>
<comment type="similarity">
    <text evidence="1 4">Belongs to the bacterial histone-like protein family.</text>
</comment>
<dbReference type="Pfam" id="PF00216">
    <property type="entry name" value="Bac_DNA_binding"/>
    <property type="match status" value="1"/>
</dbReference>
<dbReference type="InterPro" id="IPR000119">
    <property type="entry name" value="Hist_DNA-bd"/>
</dbReference>
<protein>
    <submittedName>
        <fullName evidence="5">Histone family protein DNA-binding protein</fullName>
    </submittedName>
</protein>
<dbReference type="GO" id="GO:0042802">
    <property type="term" value="F:identical protein binding"/>
    <property type="evidence" value="ECO:0007669"/>
    <property type="project" value="UniProtKB-ARBA"/>
</dbReference>
<organism evidence="5 6">
    <name type="scientific">Thermoanaerobacter pseudethanolicus (strain ATCC 33223 / 39E)</name>
    <name type="common">Clostridium thermohydrosulfuricum</name>
    <dbReference type="NCBI Taxonomy" id="340099"/>
    <lineage>
        <taxon>Bacteria</taxon>
        <taxon>Bacillati</taxon>
        <taxon>Bacillota</taxon>
        <taxon>Clostridia</taxon>
        <taxon>Thermoanaerobacterales</taxon>
        <taxon>Thermoanaerobacteraceae</taxon>
        <taxon>Thermoanaerobacter</taxon>
    </lineage>
</organism>
<accession>B0KBY2</accession>
<gene>
    <name evidence="5" type="ordered locus">Teth39_0249</name>
</gene>
<dbReference type="GO" id="GO:1990178">
    <property type="term" value="C:HU-DNA complex"/>
    <property type="evidence" value="ECO:0007669"/>
    <property type="project" value="UniProtKB-ARBA"/>
</dbReference>
<dbReference type="AlphaFoldDB" id="B0KBY2"/>
<dbReference type="eggNOG" id="COG0776">
    <property type="taxonomic scope" value="Bacteria"/>
</dbReference>
<dbReference type="PROSITE" id="PS00045">
    <property type="entry name" value="HISTONE_LIKE"/>
    <property type="match status" value="1"/>
</dbReference>
<dbReference type="FunFam" id="4.10.520.10:FF:000001">
    <property type="entry name" value="DNA-binding protein HU"/>
    <property type="match status" value="1"/>
</dbReference>
<name>B0KBY2_THEP3</name>
<keyword evidence="6" id="KW-1185">Reference proteome</keyword>
<evidence type="ECO:0000256" key="1">
    <source>
        <dbReference type="ARBA" id="ARBA00010529"/>
    </source>
</evidence>
<dbReference type="CDD" id="cd13831">
    <property type="entry name" value="HU"/>
    <property type="match status" value="1"/>
</dbReference>
<keyword evidence="3 5" id="KW-0238">DNA-binding</keyword>
<dbReference type="EMBL" id="CP000924">
    <property type="protein sequence ID" value="ABY93918.1"/>
    <property type="molecule type" value="Genomic_DNA"/>
</dbReference>
<evidence type="ECO:0000313" key="6">
    <source>
        <dbReference type="Proteomes" id="UP000002156"/>
    </source>
</evidence>
<dbReference type="SUPFAM" id="SSF47729">
    <property type="entry name" value="IHF-like DNA-binding proteins"/>
    <property type="match status" value="1"/>
</dbReference>
<dbReference type="PRINTS" id="PR01727">
    <property type="entry name" value="DNABINDINGHU"/>
</dbReference>
<dbReference type="KEGG" id="tpd:Teth39_0249"/>